<organism evidence="1 2">
    <name type="scientific">Leersia perrieri</name>
    <dbReference type="NCBI Taxonomy" id="77586"/>
    <lineage>
        <taxon>Eukaryota</taxon>
        <taxon>Viridiplantae</taxon>
        <taxon>Streptophyta</taxon>
        <taxon>Embryophyta</taxon>
        <taxon>Tracheophyta</taxon>
        <taxon>Spermatophyta</taxon>
        <taxon>Magnoliopsida</taxon>
        <taxon>Liliopsida</taxon>
        <taxon>Poales</taxon>
        <taxon>Poaceae</taxon>
        <taxon>BOP clade</taxon>
        <taxon>Oryzoideae</taxon>
        <taxon>Oryzeae</taxon>
        <taxon>Oryzinae</taxon>
        <taxon>Leersia</taxon>
    </lineage>
</organism>
<protein>
    <submittedName>
        <fullName evidence="1">Uncharacterized protein</fullName>
    </submittedName>
</protein>
<proteinExistence type="predicted"/>
<evidence type="ECO:0000313" key="1">
    <source>
        <dbReference type="EnsemblPlants" id="LPERR01G08670.1"/>
    </source>
</evidence>
<dbReference type="AlphaFoldDB" id="A0A0D9UYZ6"/>
<dbReference type="Gramene" id="LPERR01G08670.1">
    <property type="protein sequence ID" value="LPERR01G08670.1"/>
    <property type="gene ID" value="LPERR01G08670"/>
</dbReference>
<dbReference type="HOGENOM" id="CLU_2593203_0_0_1"/>
<evidence type="ECO:0000313" key="2">
    <source>
        <dbReference type="Proteomes" id="UP000032180"/>
    </source>
</evidence>
<reference evidence="2" key="2">
    <citation type="submission" date="2013-12" db="EMBL/GenBank/DDBJ databases">
        <authorList>
            <person name="Yu Y."/>
            <person name="Lee S."/>
            <person name="de Baynast K."/>
            <person name="Wissotski M."/>
            <person name="Liu L."/>
            <person name="Talag J."/>
            <person name="Goicoechea J."/>
            <person name="Angelova A."/>
            <person name="Jetty R."/>
            <person name="Kudrna D."/>
            <person name="Golser W."/>
            <person name="Rivera L."/>
            <person name="Zhang J."/>
            <person name="Wing R."/>
        </authorList>
    </citation>
    <scope>NUCLEOTIDE SEQUENCE</scope>
</reference>
<name>A0A0D9UYZ6_9ORYZ</name>
<dbReference type="EnsemblPlants" id="LPERR01G08670.1">
    <property type="protein sequence ID" value="LPERR01G08670.1"/>
    <property type="gene ID" value="LPERR01G08670"/>
</dbReference>
<keyword evidence="2" id="KW-1185">Reference proteome</keyword>
<reference evidence="1" key="3">
    <citation type="submission" date="2015-04" db="UniProtKB">
        <authorList>
            <consortium name="EnsemblPlants"/>
        </authorList>
    </citation>
    <scope>IDENTIFICATION</scope>
</reference>
<sequence length="80" mass="9062">MVGVDTPTSREYIDRDRCAKINGLGEGDDLMVVIWTLVDPECSTWQPKYEIWGNDSYNKAGLKQDNVPTIVLIDPNNYDV</sequence>
<dbReference type="Proteomes" id="UP000032180">
    <property type="component" value="Chromosome 1"/>
</dbReference>
<accession>A0A0D9UYZ6</accession>
<reference evidence="1 2" key="1">
    <citation type="submission" date="2012-08" db="EMBL/GenBank/DDBJ databases">
        <title>Oryza genome evolution.</title>
        <authorList>
            <person name="Wing R.A."/>
        </authorList>
    </citation>
    <scope>NUCLEOTIDE SEQUENCE</scope>
</reference>